<comment type="similarity">
    <text evidence="1">Belongs to the DSD1 family.</text>
</comment>
<evidence type="ECO:0000313" key="5">
    <source>
        <dbReference type="Proteomes" id="UP000199440"/>
    </source>
</evidence>
<dbReference type="Gene3D" id="3.20.20.10">
    <property type="entry name" value="Alanine racemase"/>
    <property type="match status" value="1"/>
</dbReference>
<dbReference type="InterPro" id="IPR029066">
    <property type="entry name" value="PLP-binding_barrel"/>
</dbReference>
<dbReference type="Pfam" id="PF14031">
    <property type="entry name" value="D-ser_dehydrat"/>
    <property type="match status" value="1"/>
</dbReference>
<dbReference type="EMBL" id="FNGV01000013">
    <property type="protein sequence ID" value="SDM71748.1"/>
    <property type="molecule type" value="Genomic_DNA"/>
</dbReference>
<gene>
    <name evidence="4" type="ORF">SAMN04488514_11393</name>
</gene>
<reference evidence="4 5" key="1">
    <citation type="submission" date="2016-10" db="EMBL/GenBank/DDBJ databases">
        <authorList>
            <person name="de Groot N.N."/>
        </authorList>
    </citation>
    <scope>NUCLEOTIDE SEQUENCE [LARGE SCALE GENOMIC DNA]</scope>
    <source>
        <strain evidence="4 5">DSM 19886</strain>
    </source>
</reference>
<accession>A0A1G9VHJ0</accession>
<dbReference type="InterPro" id="IPR051466">
    <property type="entry name" value="D-amino_acid_metab_enzyme"/>
</dbReference>
<dbReference type="OrthoDB" id="9788869at2"/>
<name>A0A1G9VHJ0_9FLAO</name>
<dbReference type="Pfam" id="PF01168">
    <property type="entry name" value="Ala_racemase_N"/>
    <property type="match status" value="1"/>
</dbReference>
<dbReference type="Proteomes" id="UP000199440">
    <property type="component" value="Unassembled WGS sequence"/>
</dbReference>
<sequence length="370" mass="41385">MAITNNTYLINSVEEIDSPALLVFPEIVQQNIRNAVKITQMTDCNALRPHVKTVKSAEPIEMCMAQGIYKFKCSTIAEAEMLGNVGAKDVLLSYQLSRPKALRFKELSKKFPSTIFSSLVDNHQSAQILSEVFENRSIPIYIDINIGMDRTGIKPAHALALFKHANRLSSIEIVGFHCYDGHISSTDPIARKASAEEVFSQLNDLRAKAERHIDKSLSLVLGGSPTFTFYANKTNVDCSPGTIFLWDSGYGNTYPELPFKPAAVVLSRIISIVDERKLCLDLGYKAVASDPPLPRITFPNIKDYEVVGQYEEHMIVEVPYTSKYKIGDPWLAVPIHICPTVNLYEELIPIIDGAQQKPWKVIARDRKITI</sequence>
<dbReference type="Gene3D" id="2.40.37.20">
    <property type="entry name" value="D-serine dehydratase-like domain"/>
    <property type="match status" value="1"/>
</dbReference>
<dbReference type="InterPro" id="IPR001608">
    <property type="entry name" value="Ala_racemase_N"/>
</dbReference>
<feature type="domain" description="D-serine dehydratase-like" evidence="3">
    <location>
        <begin position="262"/>
        <end position="352"/>
    </location>
</feature>
<evidence type="ECO:0000259" key="3">
    <source>
        <dbReference type="SMART" id="SM01119"/>
    </source>
</evidence>
<dbReference type="PANTHER" id="PTHR28004">
    <property type="entry name" value="ZGC:162816-RELATED"/>
    <property type="match status" value="1"/>
</dbReference>
<keyword evidence="2" id="KW-0456">Lyase</keyword>
<evidence type="ECO:0000256" key="1">
    <source>
        <dbReference type="ARBA" id="ARBA00005323"/>
    </source>
</evidence>
<keyword evidence="5" id="KW-1185">Reference proteome</keyword>
<dbReference type="PANTHER" id="PTHR28004:SF2">
    <property type="entry name" value="D-SERINE DEHYDRATASE"/>
    <property type="match status" value="1"/>
</dbReference>
<dbReference type="STRING" id="192904.SAMN04488514_11393"/>
<dbReference type="InterPro" id="IPR026956">
    <property type="entry name" value="D-ser_dehydrat-like_dom"/>
</dbReference>
<dbReference type="GO" id="GO:0036088">
    <property type="term" value="P:D-serine catabolic process"/>
    <property type="evidence" value="ECO:0007669"/>
    <property type="project" value="TreeGrafter"/>
</dbReference>
<dbReference type="GO" id="GO:0008721">
    <property type="term" value="F:D-serine ammonia-lyase activity"/>
    <property type="evidence" value="ECO:0007669"/>
    <property type="project" value="TreeGrafter"/>
</dbReference>
<organism evidence="4 5">
    <name type="scientific">Kriegella aquimaris</name>
    <dbReference type="NCBI Taxonomy" id="192904"/>
    <lineage>
        <taxon>Bacteria</taxon>
        <taxon>Pseudomonadati</taxon>
        <taxon>Bacteroidota</taxon>
        <taxon>Flavobacteriia</taxon>
        <taxon>Flavobacteriales</taxon>
        <taxon>Flavobacteriaceae</taxon>
        <taxon>Kriegella</taxon>
    </lineage>
</organism>
<dbReference type="SUPFAM" id="SSF51419">
    <property type="entry name" value="PLP-binding barrel"/>
    <property type="match status" value="1"/>
</dbReference>
<proteinExistence type="inferred from homology"/>
<dbReference type="RefSeq" id="WP_089893774.1">
    <property type="nucleotide sequence ID" value="NZ_FNGV01000013.1"/>
</dbReference>
<dbReference type="InterPro" id="IPR042208">
    <property type="entry name" value="D-ser_dehydrat-like_sf"/>
</dbReference>
<dbReference type="CDD" id="cd06821">
    <property type="entry name" value="PLPDE_III_D-TA"/>
    <property type="match status" value="1"/>
</dbReference>
<dbReference type="AlphaFoldDB" id="A0A1G9VHJ0"/>
<evidence type="ECO:0000313" key="4">
    <source>
        <dbReference type="EMBL" id="SDM71748.1"/>
    </source>
</evidence>
<protein>
    <submittedName>
        <fullName evidence="4">D-serine deaminase, pyridoxal phosphate-dependent</fullName>
    </submittedName>
</protein>
<dbReference type="SMART" id="SM01119">
    <property type="entry name" value="D-ser_dehydrat"/>
    <property type="match status" value="1"/>
</dbReference>
<evidence type="ECO:0000256" key="2">
    <source>
        <dbReference type="ARBA" id="ARBA00023239"/>
    </source>
</evidence>